<evidence type="ECO:0000313" key="2">
    <source>
        <dbReference type="Proteomes" id="UP000201613"/>
    </source>
</evidence>
<dbReference type="InterPro" id="IPR011053">
    <property type="entry name" value="Single_hybrid_motif"/>
</dbReference>
<dbReference type="SUPFAM" id="SSF51230">
    <property type="entry name" value="Single hybrid motif"/>
    <property type="match status" value="1"/>
</dbReference>
<dbReference type="OrthoDB" id="7282653at2"/>
<keyword evidence="2" id="KW-1185">Reference proteome</keyword>
<dbReference type="RefSeq" id="WP_093994342.1">
    <property type="nucleotide sequence ID" value="NZ_FXZK01000020.1"/>
</dbReference>
<reference evidence="1 2" key="1">
    <citation type="submission" date="2017-05" db="EMBL/GenBank/DDBJ databases">
        <authorList>
            <person name="Song R."/>
            <person name="Chenine A.L."/>
            <person name="Ruprecht R.M."/>
        </authorList>
    </citation>
    <scope>NUCLEOTIDE SEQUENCE [LARGE SCALE GENOMIC DNA]</scope>
    <source>
        <strain evidence="1 2">CECT 8899</strain>
    </source>
</reference>
<dbReference type="Gene3D" id="2.40.50.100">
    <property type="match status" value="1"/>
</dbReference>
<sequence length="134" mass="14431">MFDRAEIDQLIQAMRDTGACTLELETPEQSLRLVLDLLTRQDDSPPPAQPASVEELPVKSRAIGTFLPRGADDGLPELDLADPVQLGDLLGYVCQGKLRIPVPAPASGYILRAAPQIGDPIGFGDPLFYMTVST</sequence>
<evidence type="ECO:0000313" key="1">
    <source>
        <dbReference type="EMBL" id="SMY10180.1"/>
    </source>
</evidence>
<evidence type="ECO:0008006" key="3">
    <source>
        <dbReference type="Google" id="ProtNLM"/>
    </source>
</evidence>
<dbReference type="AlphaFoldDB" id="A0A238LMY6"/>
<accession>A0A238LMY6</accession>
<name>A0A238LMY6_9RHOB</name>
<organism evidence="1 2">
    <name type="scientific">Flavimaricola marinus</name>
    <dbReference type="NCBI Taxonomy" id="1819565"/>
    <lineage>
        <taxon>Bacteria</taxon>
        <taxon>Pseudomonadati</taxon>
        <taxon>Pseudomonadota</taxon>
        <taxon>Alphaproteobacteria</taxon>
        <taxon>Rhodobacterales</taxon>
        <taxon>Paracoccaceae</taxon>
        <taxon>Flavimaricola</taxon>
    </lineage>
</organism>
<gene>
    <name evidence="1" type="ORF">LOM8899_04355</name>
</gene>
<dbReference type="EMBL" id="FXZK01000020">
    <property type="protein sequence ID" value="SMY10180.1"/>
    <property type="molecule type" value="Genomic_DNA"/>
</dbReference>
<dbReference type="Proteomes" id="UP000201613">
    <property type="component" value="Unassembled WGS sequence"/>
</dbReference>
<protein>
    <recommendedName>
        <fullName evidence="3">Biotin carboxyl carrier protein of acetyl-CoA carboxylase</fullName>
    </recommendedName>
</protein>
<proteinExistence type="predicted"/>